<dbReference type="EMBL" id="APBN01000007">
    <property type="protein sequence ID" value="EMT51655.1"/>
    <property type="molecule type" value="Genomic_DNA"/>
</dbReference>
<keyword evidence="1" id="KW-0812">Transmembrane</keyword>
<evidence type="ECO:0000313" key="2">
    <source>
        <dbReference type="EMBL" id="EMT51655.1"/>
    </source>
</evidence>
<dbReference type="OrthoDB" id="2645556at2"/>
<evidence type="ECO:0000313" key="3">
    <source>
        <dbReference type="Proteomes" id="UP000012081"/>
    </source>
</evidence>
<dbReference type="AlphaFoldDB" id="M8E875"/>
<dbReference type="GeneID" id="89498280"/>
<keyword evidence="1" id="KW-1133">Transmembrane helix</keyword>
<feature type="transmembrane region" description="Helical" evidence="1">
    <location>
        <begin position="37"/>
        <end position="57"/>
    </location>
</feature>
<feature type="transmembrane region" description="Helical" evidence="1">
    <location>
        <begin position="12"/>
        <end position="30"/>
    </location>
</feature>
<gene>
    <name evidence="2" type="ORF">I532_17063</name>
</gene>
<keyword evidence="3" id="KW-1185">Reference proteome</keyword>
<comment type="caution">
    <text evidence="2">The sequence shown here is derived from an EMBL/GenBank/DDBJ whole genome shotgun (WGS) entry which is preliminary data.</text>
</comment>
<sequence length="111" mass="12563">MSMVTLPAWFWAIYYLFLFATLALGLWSLARKKMKSASIVAIIFAITVPLVSLVNSIGRAEGTHELNHLISQLQEGAVWSVYVSAGYLYLLVWWMLFFSKGKDKPNKYAAK</sequence>
<protein>
    <submittedName>
        <fullName evidence="2">Uncharacterized protein</fullName>
    </submittedName>
</protein>
<proteinExistence type="predicted"/>
<dbReference type="PATRIC" id="fig|1300222.3.peg.3576"/>
<dbReference type="Proteomes" id="UP000012081">
    <property type="component" value="Unassembled WGS sequence"/>
</dbReference>
<feature type="transmembrane region" description="Helical" evidence="1">
    <location>
        <begin position="77"/>
        <end position="98"/>
    </location>
</feature>
<dbReference type="STRING" id="1300222.I532_17063"/>
<organism evidence="2 3">
    <name type="scientific">Brevibacillus borstelensis AK1</name>
    <dbReference type="NCBI Taxonomy" id="1300222"/>
    <lineage>
        <taxon>Bacteria</taxon>
        <taxon>Bacillati</taxon>
        <taxon>Bacillota</taxon>
        <taxon>Bacilli</taxon>
        <taxon>Bacillales</taxon>
        <taxon>Paenibacillaceae</taxon>
        <taxon>Brevibacillus</taxon>
    </lineage>
</organism>
<dbReference type="RefSeq" id="WP_003389710.1">
    <property type="nucleotide sequence ID" value="NZ_APBN01000007.1"/>
</dbReference>
<reference evidence="2 3" key="1">
    <citation type="submission" date="2013-03" db="EMBL/GenBank/DDBJ databases">
        <title>Assembly of a new bacterial strain Brevibacillus borstelensis AK1.</title>
        <authorList>
            <person name="Rajan I."/>
            <person name="PoliReddy D."/>
            <person name="Sugumar T."/>
            <person name="Rathinam K."/>
            <person name="Alqarawi S."/>
            <person name="Khalil A.B."/>
            <person name="Sivakumar N."/>
        </authorList>
    </citation>
    <scope>NUCLEOTIDE SEQUENCE [LARGE SCALE GENOMIC DNA]</scope>
    <source>
        <strain evidence="2 3">AK1</strain>
    </source>
</reference>
<keyword evidence="1" id="KW-0472">Membrane</keyword>
<evidence type="ECO:0000256" key="1">
    <source>
        <dbReference type="SAM" id="Phobius"/>
    </source>
</evidence>
<name>M8E875_9BACL</name>
<accession>M8E875</accession>